<dbReference type="AlphaFoldDB" id="A0A9N7UAE6"/>
<sequence>MVFQKERGSGGSRGCFPPLPPASSSTFLTFLLPYLPPVLPSSCLTFLLPPLPPVLPSSCLPFLLPYLPPALPSSCLTFLLPTPRHFGHIPATHTAAQPLWPRTVIGDGLCTFKCPPHPWRNLAFSSDKRDREGDK</sequence>
<dbReference type="EMBL" id="CADEAL010000902">
    <property type="protein sequence ID" value="CAB1426644.1"/>
    <property type="molecule type" value="Genomic_DNA"/>
</dbReference>
<name>A0A9N7UAE6_PLEPL</name>
<proteinExistence type="predicted"/>
<evidence type="ECO:0000313" key="2">
    <source>
        <dbReference type="Proteomes" id="UP001153269"/>
    </source>
</evidence>
<reference evidence="1" key="1">
    <citation type="submission" date="2020-03" db="EMBL/GenBank/DDBJ databases">
        <authorList>
            <person name="Weist P."/>
        </authorList>
    </citation>
    <scope>NUCLEOTIDE SEQUENCE</scope>
</reference>
<protein>
    <submittedName>
        <fullName evidence="1">Uncharacterized protein</fullName>
    </submittedName>
</protein>
<evidence type="ECO:0000313" key="1">
    <source>
        <dbReference type="EMBL" id="CAB1426644.1"/>
    </source>
</evidence>
<organism evidence="1 2">
    <name type="scientific">Pleuronectes platessa</name>
    <name type="common">European plaice</name>
    <dbReference type="NCBI Taxonomy" id="8262"/>
    <lineage>
        <taxon>Eukaryota</taxon>
        <taxon>Metazoa</taxon>
        <taxon>Chordata</taxon>
        <taxon>Craniata</taxon>
        <taxon>Vertebrata</taxon>
        <taxon>Euteleostomi</taxon>
        <taxon>Actinopterygii</taxon>
        <taxon>Neopterygii</taxon>
        <taxon>Teleostei</taxon>
        <taxon>Neoteleostei</taxon>
        <taxon>Acanthomorphata</taxon>
        <taxon>Carangaria</taxon>
        <taxon>Pleuronectiformes</taxon>
        <taxon>Pleuronectoidei</taxon>
        <taxon>Pleuronectidae</taxon>
        <taxon>Pleuronectes</taxon>
    </lineage>
</organism>
<accession>A0A9N7UAE6</accession>
<gene>
    <name evidence="1" type="ORF">PLEPLA_LOCUS14580</name>
</gene>
<keyword evidence="2" id="KW-1185">Reference proteome</keyword>
<comment type="caution">
    <text evidence="1">The sequence shown here is derived from an EMBL/GenBank/DDBJ whole genome shotgun (WGS) entry which is preliminary data.</text>
</comment>
<dbReference type="Proteomes" id="UP001153269">
    <property type="component" value="Unassembled WGS sequence"/>
</dbReference>